<feature type="signal peptide" evidence="6">
    <location>
        <begin position="1"/>
        <end position="22"/>
    </location>
</feature>
<keyword evidence="5" id="KW-0472">Membrane</keyword>
<evidence type="ECO:0000256" key="5">
    <source>
        <dbReference type="SAM" id="Phobius"/>
    </source>
</evidence>
<evidence type="ECO:0000256" key="2">
    <source>
        <dbReference type="ARBA" id="ARBA00022750"/>
    </source>
</evidence>
<feature type="domain" description="Peptidase A1" evidence="7">
    <location>
        <begin position="53"/>
        <end position="388"/>
    </location>
</feature>
<gene>
    <name evidence="8" type="ORF">VKT23_003474</name>
</gene>
<keyword evidence="5" id="KW-0812">Transmembrane</keyword>
<evidence type="ECO:0000313" key="9">
    <source>
        <dbReference type="Proteomes" id="UP001498398"/>
    </source>
</evidence>
<sequence>MHSLIPLSLLLAVFDSFLLSNALKIPFHVVHTSSNSLARRDGTALTNQNNAQYIANVTIGGQVARVIIDTGSSDLWVNFPGTAPQTTDLGKSITLNYAIGAASGNIHSAKVEFDGFSIDNQAFLLVTDASSFSSNIHNQGYDGLLGLGPNDGSQVLDKIDDPSADSILSRIFQQTSTDDNYITFLLDRKGASGTGPVSGQLTINELVKEYQNITSMPQLDVETVHKLLESEQHWQALTDKDNGIIGPDGNVISIKSIVPKAPKGQLVAVFDSGFTFSQVPRDVADAIYGRVQGAVYDSDNEWWTVPCGQMLNISFNFGGINYPIHPLDTVDDNFNYRDKSGAHVCIGSFQPITSAFSLLGNYDMIMGMSFLRNAYTLMSFNSWASGSNDPYVQLLPTTFLPTAHSDFVSLRLGGQDTSADSQYALLPSDQMQHSPVSAEEKKKKYQEMVLSRWPYIFVGCLAFVLIVTGCVIWRCCCRKRRERNKAKANARNLGSSKSLGGEFPQASSTTNLTAPGAMQLEETGGGFGYANKHASGSVMSVQTLPESHSYGKESYSSSPSYGHQEFPQQPSPYHAPSPYGQEGIPRSSYSSSHSPGYAQQEFPTPQYGYPPPPSPGNHAHSQPMSQYQQHGGYSGGYGQGY</sequence>
<evidence type="ECO:0000256" key="6">
    <source>
        <dbReference type="SAM" id="SignalP"/>
    </source>
</evidence>
<feature type="region of interest" description="Disordered" evidence="4">
    <location>
        <begin position="545"/>
        <end position="641"/>
    </location>
</feature>
<dbReference type="PROSITE" id="PS00141">
    <property type="entry name" value="ASP_PROTEASE"/>
    <property type="match status" value="1"/>
</dbReference>
<dbReference type="Gene3D" id="2.40.70.10">
    <property type="entry name" value="Acid Proteases"/>
    <property type="match status" value="2"/>
</dbReference>
<organism evidence="8 9">
    <name type="scientific">Marasmiellus scandens</name>
    <dbReference type="NCBI Taxonomy" id="2682957"/>
    <lineage>
        <taxon>Eukaryota</taxon>
        <taxon>Fungi</taxon>
        <taxon>Dikarya</taxon>
        <taxon>Basidiomycota</taxon>
        <taxon>Agaricomycotina</taxon>
        <taxon>Agaricomycetes</taxon>
        <taxon>Agaricomycetidae</taxon>
        <taxon>Agaricales</taxon>
        <taxon>Marasmiineae</taxon>
        <taxon>Omphalotaceae</taxon>
        <taxon>Marasmiellus</taxon>
    </lineage>
</organism>
<dbReference type="PANTHER" id="PTHR47966">
    <property type="entry name" value="BETA-SITE APP-CLEAVING ENZYME, ISOFORM A-RELATED"/>
    <property type="match status" value="1"/>
</dbReference>
<dbReference type="Proteomes" id="UP001498398">
    <property type="component" value="Unassembled WGS sequence"/>
</dbReference>
<dbReference type="PANTHER" id="PTHR47966:SF51">
    <property type="entry name" value="BETA-SITE APP-CLEAVING ENZYME, ISOFORM A-RELATED"/>
    <property type="match status" value="1"/>
</dbReference>
<comment type="caution">
    <text evidence="8">The sequence shown here is derived from an EMBL/GenBank/DDBJ whole genome shotgun (WGS) entry which is preliminary data.</text>
</comment>
<dbReference type="PRINTS" id="PR00792">
    <property type="entry name" value="PEPSIN"/>
</dbReference>
<feature type="compositionally biased region" description="Gly residues" evidence="4">
    <location>
        <begin position="632"/>
        <end position="641"/>
    </location>
</feature>
<protein>
    <recommendedName>
        <fullName evidence="7">Peptidase A1 domain-containing protein</fullName>
    </recommendedName>
</protein>
<dbReference type="InterPro" id="IPR001969">
    <property type="entry name" value="Aspartic_peptidase_AS"/>
</dbReference>
<name>A0ABR1JXC5_9AGAR</name>
<keyword evidence="9" id="KW-1185">Reference proteome</keyword>
<dbReference type="CDD" id="cd05471">
    <property type="entry name" value="pepsin_like"/>
    <property type="match status" value="1"/>
</dbReference>
<dbReference type="InterPro" id="IPR021109">
    <property type="entry name" value="Peptidase_aspartic_dom_sf"/>
</dbReference>
<accession>A0ABR1JXC5</accession>
<dbReference type="InterPro" id="IPR033121">
    <property type="entry name" value="PEPTIDASE_A1"/>
</dbReference>
<keyword evidence="5" id="KW-1133">Transmembrane helix</keyword>
<comment type="similarity">
    <text evidence="1 3">Belongs to the peptidase A1 family.</text>
</comment>
<evidence type="ECO:0000256" key="3">
    <source>
        <dbReference type="RuleBase" id="RU000454"/>
    </source>
</evidence>
<feature type="compositionally biased region" description="Low complexity" evidence="4">
    <location>
        <begin position="546"/>
        <end position="563"/>
    </location>
</feature>
<dbReference type="EMBL" id="JBANRG010000003">
    <property type="protein sequence ID" value="KAK7468976.1"/>
    <property type="molecule type" value="Genomic_DNA"/>
</dbReference>
<keyword evidence="2 3" id="KW-0064">Aspartyl protease</keyword>
<dbReference type="SUPFAM" id="SSF50630">
    <property type="entry name" value="Acid proteases"/>
    <property type="match status" value="1"/>
</dbReference>
<evidence type="ECO:0000256" key="1">
    <source>
        <dbReference type="ARBA" id="ARBA00007447"/>
    </source>
</evidence>
<dbReference type="PROSITE" id="PS51767">
    <property type="entry name" value="PEPTIDASE_A1"/>
    <property type="match status" value="1"/>
</dbReference>
<evidence type="ECO:0000313" key="8">
    <source>
        <dbReference type="EMBL" id="KAK7468976.1"/>
    </source>
</evidence>
<feature type="transmembrane region" description="Helical" evidence="5">
    <location>
        <begin position="453"/>
        <end position="473"/>
    </location>
</feature>
<evidence type="ECO:0000259" key="7">
    <source>
        <dbReference type="PROSITE" id="PS51767"/>
    </source>
</evidence>
<proteinExistence type="inferred from homology"/>
<dbReference type="Pfam" id="PF00026">
    <property type="entry name" value="Asp"/>
    <property type="match status" value="1"/>
</dbReference>
<feature type="chain" id="PRO_5047010706" description="Peptidase A1 domain-containing protein" evidence="6">
    <location>
        <begin position="23"/>
        <end position="641"/>
    </location>
</feature>
<keyword evidence="3" id="KW-0645">Protease</keyword>
<feature type="region of interest" description="Disordered" evidence="4">
    <location>
        <begin position="486"/>
        <end position="511"/>
    </location>
</feature>
<keyword evidence="6" id="KW-0732">Signal</keyword>
<keyword evidence="3" id="KW-0378">Hydrolase</keyword>
<dbReference type="InterPro" id="IPR001461">
    <property type="entry name" value="Aspartic_peptidase_A1"/>
</dbReference>
<dbReference type="InterPro" id="IPR034164">
    <property type="entry name" value="Pepsin-like_dom"/>
</dbReference>
<evidence type="ECO:0000256" key="4">
    <source>
        <dbReference type="SAM" id="MobiDB-lite"/>
    </source>
</evidence>
<reference evidence="8 9" key="1">
    <citation type="submission" date="2024-01" db="EMBL/GenBank/DDBJ databases">
        <title>A draft genome for the cacao thread blight pathogen Marasmiellus scandens.</title>
        <authorList>
            <person name="Baruah I.K."/>
            <person name="Leung J."/>
            <person name="Bukari Y."/>
            <person name="Amoako-Attah I."/>
            <person name="Meinhardt L.W."/>
            <person name="Bailey B.A."/>
            <person name="Cohen S.P."/>
        </authorList>
    </citation>
    <scope>NUCLEOTIDE SEQUENCE [LARGE SCALE GENOMIC DNA]</scope>
    <source>
        <strain evidence="8 9">GH-19</strain>
    </source>
</reference>